<dbReference type="EMBL" id="JACIVC010000069">
    <property type="protein sequence ID" value="MBB1070558.1"/>
    <property type="molecule type" value="Genomic_DNA"/>
</dbReference>
<evidence type="ECO:0000313" key="2">
    <source>
        <dbReference type="Proteomes" id="UP000518316"/>
    </source>
</evidence>
<name>A0A7W3Y9K0_9LACO</name>
<dbReference type="AlphaFoldDB" id="A0A7W3Y9K0"/>
<reference evidence="1 2" key="1">
    <citation type="submission" date="2020-07" db="EMBL/GenBank/DDBJ databases">
        <title>Description of Limosilactobacillus balticus sp. nov., Limosilactobacillus agrestis sp. nov., Limosilactobacillus albertensis sp. nov., Limosilactobacillus rudii sp. nov., Limosilactobacillus fastidiosus sp. nov., five novel Limosilactobacillus species isolated from the vertebrate gastrointestinal tract, and proposal of 6 subspecies of Limosilactobacillus reuteri adapted to the gastrointestinal tract of specific vertebrate hosts.</title>
        <authorList>
            <person name="Li F."/>
            <person name="Cheng C."/>
            <person name="Zheng J."/>
            <person name="Quevedo R.M."/>
            <person name="Li J."/>
            <person name="Roos S."/>
            <person name="Gaenzle M.G."/>
            <person name="Walter J."/>
        </authorList>
    </citation>
    <scope>NUCLEOTIDE SEQUENCE [LARGE SCALE GENOMIC DNA]</scope>
    <source>
        <strain evidence="1 2">RRLNB_1_1</strain>
    </source>
</reference>
<sequence length="124" mass="14616">MIIIKKVIFTKKDEQLLINFEKRFPNTIHKLLELDKNNMSSLVVYLIGIQSLEIKWIPNSVSEYQELLKLHSQLLNILYNLTAMANLTELDGRYMLHGWKNILRDYLLPSIENVLNNYKIINSL</sequence>
<organism evidence="1 2">
    <name type="scientific">Limosilactobacillus albertensis</name>
    <dbReference type="NCBI Taxonomy" id="2759752"/>
    <lineage>
        <taxon>Bacteria</taxon>
        <taxon>Bacillati</taxon>
        <taxon>Bacillota</taxon>
        <taxon>Bacilli</taxon>
        <taxon>Lactobacillales</taxon>
        <taxon>Lactobacillaceae</taxon>
        <taxon>Limosilactobacillus</taxon>
    </lineage>
</organism>
<gene>
    <name evidence="1" type="ORF">H5S40_10410</name>
</gene>
<keyword evidence="2" id="KW-1185">Reference proteome</keyword>
<protein>
    <submittedName>
        <fullName evidence="1">Uncharacterized protein</fullName>
    </submittedName>
</protein>
<evidence type="ECO:0000313" key="1">
    <source>
        <dbReference type="EMBL" id="MBB1070558.1"/>
    </source>
</evidence>
<accession>A0A7W3Y9K0</accession>
<comment type="caution">
    <text evidence="1">The sequence shown here is derived from an EMBL/GenBank/DDBJ whole genome shotgun (WGS) entry which is preliminary data.</text>
</comment>
<proteinExistence type="predicted"/>
<dbReference type="RefSeq" id="WP_182598998.1">
    <property type="nucleotide sequence ID" value="NZ_JACIVC010000069.1"/>
</dbReference>
<dbReference type="Proteomes" id="UP000518316">
    <property type="component" value="Unassembled WGS sequence"/>
</dbReference>